<feature type="domain" description="Cytochrome b/b6 C-terminal region profile" evidence="21">
    <location>
        <begin position="198"/>
        <end position="364"/>
    </location>
</feature>
<dbReference type="GO" id="GO:0046872">
    <property type="term" value="F:metal ion binding"/>
    <property type="evidence" value="ECO:0007669"/>
    <property type="project" value="UniProtKB-UniRule"/>
</dbReference>
<comment type="cofactor">
    <cofactor evidence="19">
        <name>heme b</name>
        <dbReference type="ChEBI" id="CHEBI:60344"/>
    </cofactor>
    <text evidence="19">Binds 2 heme groups non-covalently.</text>
</comment>
<keyword evidence="6 18" id="KW-0349">Heme</keyword>
<evidence type="ECO:0000256" key="10">
    <source>
        <dbReference type="ARBA" id="ARBA00022792"/>
    </source>
</evidence>
<evidence type="ECO:0000256" key="14">
    <source>
        <dbReference type="ARBA" id="ARBA00023075"/>
    </source>
</evidence>
<keyword evidence="9 18" id="KW-0479">Metal-binding</keyword>
<keyword evidence="14" id="KW-0830">Ubiquinone</keyword>
<feature type="binding site" description="axial binding residue" evidence="18">
    <location>
        <position position="71"/>
    </location>
    <ligand>
        <name>heme b</name>
        <dbReference type="ChEBI" id="CHEBI:60344"/>
        <label>b562</label>
    </ligand>
    <ligandPart>
        <name>Fe</name>
        <dbReference type="ChEBI" id="CHEBI:18248"/>
    </ligandPart>
</feature>
<keyword evidence="11 19" id="KW-0249">Electron transport</keyword>
<comment type="cofactor">
    <cofactor evidence="18">
        <name>heme</name>
        <dbReference type="ChEBI" id="CHEBI:30413"/>
    </cofactor>
    <text evidence="18">Binds 2 heme groups non-covalently.</text>
</comment>
<dbReference type="InterPro" id="IPR036150">
    <property type="entry name" value="Cyt_b/b6_C_sf"/>
</dbReference>
<feature type="transmembrane region" description="Helical" evidence="19">
    <location>
        <begin position="307"/>
        <end position="327"/>
    </location>
</feature>
<accession>A0A346RG89</accession>
<dbReference type="GO" id="GO:0008121">
    <property type="term" value="F:quinol-cytochrome-c reductase activity"/>
    <property type="evidence" value="ECO:0007669"/>
    <property type="project" value="InterPro"/>
</dbReference>
<evidence type="ECO:0000256" key="5">
    <source>
        <dbReference type="ARBA" id="ARBA00022448"/>
    </source>
</evidence>
<feature type="transmembrane region" description="Helical" evidence="19">
    <location>
        <begin position="133"/>
        <end position="154"/>
    </location>
</feature>
<evidence type="ECO:0000256" key="8">
    <source>
        <dbReference type="ARBA" id="ARBA00022692"/>
    </source>
</evidence>
<dbReference type="GO" id="GO:0005743">
    <property type="term" value="C:mitochondrial inner membrane"/>
    <property type="evidence" value="ECO:0007669"/>
    <property type="project" value="UniProtKB-SubCell"/>
</dbReference>
<evidence type="ECO:0000256" key="1">
    <source>
        <dbReference type="ARBA" id="ARBA00002566"/>
    </source>
</evidence>
<evidence type="ECO:0000256" key="19">
    <source>
        <dbReference type="RuleBase" id="RU362117"/>
    </source>
</evidence>
<dbReference type="InterPro" id="IPR048259">
    <property type="entry name" value="Cytochrome_b_N_euk/bac"/>
</dbReference>
<comment type="similarity">
    <text evidence="19">Belongs to the cytochrome b family.</text>
</comment>
<feature type="transmembrane region" description="Helical" evidence="19">
    <location>
        <begin position="101"/>
        <end position="121"/>
    </location>
</feature>
<evidence type="ECO:0000256" key="2">
    <source>
        <dbReference type="ARBA" id="ARBA00004448"/>
    </source>
</evidence>
<dbReference type="InterPro" id="IPR005798">
    <property type="entry name" value="Cyt_b/b6_C"/>
</dbReference>
<feature type="domain" description="Cytochrome b/b6 N-terminal region profile" evidence="20">
    <location>
        <begin position="1"/>
        <end position="197"/>
    </location>
</feature>
<evidence type="ECO:0000313" key="22">
    <source>
        <dbReference type="EMBL" id="AXS65086.1"/>
    </source>
</evidence>
<dbReference type="InterPro" id="IPR030689">
    <property type="entry name" value="Cytochrome_b"/>
</dbReference>
<proteinExistence type="inferred from homology"/>
<dbReference type="InterPro" id="IPR027387">
    <property type="entry name" value="Cytb/b6-like_sf"/>
</dbReference>
<feature type="binding site" description="axial binding residue" evidence="18">
    <location>
        <position position="85"/>
    </location>
    <ligand>
        <name>heme b</name>
        <dbReference type="ChEBI" id="CHEBI:60344"/>
        <label>b566</label>
    </ligand>
    <ligandPart>
        <name>Fe</name>
        <dbReference type="ChEBI" id="CHEBI:18248"/>
    </ligandPart>
</feature>
<feature type="binding site" description="axial binding residue" evidence="18">
    <location>
        <position position="184"/>
    </location>
    <ligand>
        <name>heme b</name>
        <dbReference type="ChEBI" id="CHEBI:60344"/>
        <label>b566</label>
    </ligand>
    <ligandPart>
        <name>Fe</name>
        <dbReference type="ChEBI" id="CHEBI:18248"/>
    </ligandPart>
</feature>
<evidence type="ECO:0000256" key="12">
    <source>
        <dbReference type="ARBA" id="ARBA00022989"/>
    </source>
</evidence>
<keyword evidence="13 18" id="KW-0408">Iron</keyword>
<sequence>MKTKDIMNLPTPSNISFWWNFGSLISMMLVIQIITGTFLSMFYCPNINLAFESTMNIYRNINFGWIMRNSHSNGASFFFMFLFMHMSRGLYYSSFKMYKTWMSGMLMLLTSMMIAFMGYILPWGQMSFWGATVITNLMSAIPYLGNSILLWMWGGFNLNNLTLNRMFTMHFIFPFILLIMTMMHIMFIHEKGSLNPLGTNSNIDKIPFHIYFTIKDLLSMTLFLMMMFTTIMIWPYKLSDPENFIPANPLKTPPHIKPEWYFLMSYSILRSIPNKLGGILAMGMSILIFLTLPMMKKNFMSSQFCPFYKILMWNLMIMVLLLMWFSTMPMMEPFTKMNQMLTFFYFLNFPLMFFMNWLWKMLIK</sequence>
<keyword evidence="12 19" id="KW-1133">Transmembrane helix</keyword>
<dbReference type="PROSITE" id="PS51003">
    <property type="entry name" value="CYTB_CTER"/>
    <property type="match status" value="1"/>
</dbReference>
<evidence type="ECO:0000256" key="15">
    <source>
        <dbReference type="ARBA" id="ARBA00023128"/>
    </source>
</evidence>
<evidence type="ECO:0000256" key="18">
    <source>
        <dbReference type="PIRSR" id="PIRSR038885-2"/>
    </source>
</evidence>
<feature type="transmembrane region" description="Helical" evidence="19">
    <location>
        <begin position="276"/>
        <end position="295"/>
    </location>
</feature>
<keyword evidence="16 19" id="KW-0472">Membrane</keyword>
<dbReference type="Gene3D" id="1.20.810.10">
    <property type="entry name" value="Cytochrome Bc1 Complex, Chain C"/>
    <property type="match status" value="1"/>
</dbReference>
<organism evidence="22">
    <name type="scientific">Elateroidea sp. 2 KM-2017</name>
    <dbReference type="NCBI Taxonomy" id="2219425"/>
    <lineage>
        <taxon>Eukaryota</taxon>
        <taxon>Metazoa</taxon>
        <taxon>Ecdysozoa</taxon>
        <taxon>Arthropoda</taxon>
        <taxon>Hexapoda</taxon>
        <taxon>Insecta</taxon>
        <taxon>Pterygota</taxon>
        <taxon>Neoptera</taxon>
        <taxon>Endopterygota</taxon>
        <taxon>Coleoptera</taxon>
        <taxon>Polyphaga</taxon>
        <taxon>Elateriformia</taxon>
        <taxon>Elateroidea</taxon>
    </lineage>
</organism>
<gene>
    <name evidence="22" type="primary">cytb</name>
</gene>
<evidence type="ECO:0000256" key="7">
    <source>
        <dbReference type="ARBA" id="ARBA00022660"/>
    </source>
</evidence>
<keyword evidence="5 19" id="KW-0813">Transport</keyword>
<evidence type="ECO:0000256" key="9">
    <source>
        <dbReference type="ARBA" id="ARBA00022723"/>
    </source>
</evidence>
<geneLocation type="mitochondrion" evidence="22"/>
<dbReference type="PANTHER" id="PTHR19271:SF16">
    <property type="entry name" value="CYTOCHROME B"/>
    <property type="match status" value="1"/>
</dbReference>
<keyword evidence="15 19" id="KW-0496">Mitochondrion</keyword>
<comment type="subunit">
    <text evidence="3">The main subunits of complex b-c1 are: cytochrome b, cytochrome c1 and the Rieske protein.</text>
</comment>
<evidence type="ECO:0000256" key="16">
    <source>
        <dbReference type="ARBA" id="ARBA00023136"/>
    </source>
</evidence>
<evidence type="ECO:0000256" key="3">
    <source>
        <dbReference type="ARBA" id="ARBA00011649"/>
    </source>
</evidence>
<evidence type="ECO:0000256" key="6">
    <source>
        <dbReference type="ARBA" id="ARBA00022617"/>
    </source>
</evidence>
<dbReference type="PIRSF" id="PIRSF038885">
    <property type="entry name" value="COB"/>
    <property type="match status" value="1"/>
</dbReference>
<dbReference type="PROSITE" id="PS51002">
    <property type="entry name" value="CYTB_NTER"/>
    <property type="match status" value="1"/>
</dbReference>
<name>A0A346RG89_9COLE</name>
<dbReference type="GO" id="GO:0045275">
    <property type="term" value="C:respiratory chain complex III"/>
    <property type="evidence" value="ECO:0007669"/>
    <property type="project" value="InterPro"/>
</dbReference>
<keyword evidence="10" id="KW-0999">Mitochondrion inner membrane</keyword>
<protein>
    <recommendedName>
        <fullName evidence="4 19">Cytochrome b</fullName>
    </recommendedName>
</protein>
<comment type="subcellular location">
    <subcellularLocation>
        <location evidence="2">Mitochondrion inner membrane</location>
        <topology evidence="2">Multi-pass membrane protein</topology>
    </subcellularLocation>
</comment>
<dbReference type="InterPro" id="IPR048260">
    <property type="entry name" value="Cytochrome_b_C_euk/bac"/>
</dbReference>
<keyword evidence="7 19" id="KW-0679">Respiratory chain</keyword>
<evidence type="ECO:0000256" key="13">
    <source>
        <dbReference type="ARBA" id="ARBA00023004"/>
    </source>
</evidence>
<feature type="binding site" description="axial binding residue" evidence="18">
    <location>
        <position position="170"/>
    </location>
    <ligand>
        <name>heme b</name>
        <dbReference type="ChEBI" id="CHEBI:60344"/>
        <label>b562</label>
    </ligand>
    <ligandPart>
        <name>Fe</name>
        <dbReference type="ChEBI" id="CHEBI:18248"/>
    </ligandPart>
</feature>
<dbReference type="SUPFAM" id="SSF81342">
    <property type="entry name" value="Transmembrane di-heme cytochromes"/>
    <property type="match status" value="1"/>
</dbReference>
<evidence type="ECO:0000259" key="20">
    <source>
        <dbReference type="PROSITE" id="PS51002"/>
    </source>
</evidence>
<dbReference type="SUPFAM" id="SSF81648">
    <property type="entry name" value="a domain/subunit of cytochrome bc1 complex (Ubiquinol-cytochrome c reductase)"/>
    <property type="match status" value="1"/>
</dbReference>
<dbReference type="CDD" id="cd00290">
    <property type="entry name" value="cytochrome_b_C"/>
    <property type="match status" value="1"/>
</dbReference>
<dbReference type="PANTHER" id="PTHR19271">
    <property type="entry name" value="CYTOCHROME B"/>
    <property type="match status" value="1"/>
</dbReference>
<feature type="transmembrane region" description="Helical" evidence="19">
    <location>
        <begin position="65"/>
        <end position="86"/>
    </location>
</feature>
<dbReference type="Pfam" id="PF00032">
    <property type="entry name" value="Cytochrom_B_C"/>
    <property type="match status" value="1"/>
</dbReference>
<dbReference type="InterPro" id="IPR005797">
    <property type="entry name" value="Cyt_b/b6_N"/>
</dbReference>
<dbReference type="GO" id="GO:0016491">
    <property type="term" value="F:oxidoreductase activity"/>
    <property type="evidence" value="ECO:0007669"/>
    <property type="project" value="UniProtKB-UniRule"/>
</dbReference>
<dbReference type="CDD" id="cd00284">
    <property type="entry name" value="Cytochrome_b_N"/>
    <property type="match status" value="1"/>
</dbReference>
<evidence type="ECO:0000259" key="21">
    <source>
        <dbReference type="PROSITE" id="PS51003"/>
    </source>
</evidence>
<feature type="binding site" evidence="17">
    <location>
        <position position="189"/>
    </location>
    <ligand>
        <name>a ubiquinone</name>
        <dbReference type="ChEBI" id="CHEBI:16389"/>
    </ligand>
</feature>
<dbReference type="Pfam" id="PF00033">
    <property type="entry name" value="Cytochrome_B"/>
    <property type="match status" value="1"/>
</dbReference>
<dbReference type="EMBL" id="MG193356">
    <property type="protein sequence ID" value="AXS65086.1"/>
    <property type="molecule type" value="Genomic_DNA"/>
</dbReference>
<feature type="transmembrane region" description="Helical" evidence="19">
    <location>
        <begin position="166"/>
        <end position="187"/>
    </location>
</feature>
<evidence type="ECO:0000256" key="17">
    <source>
        <dbReference type="PIRSR" id="PIRSR038885-1"/>
    </source>
</evidence>
<dbReference type="InterPro" id="IPR016174">
    <property type="entry name" value="Di-haem_cyt_TM"/>
</dbReference>
<evidence type="ECO:0000256" key="4">
    <source>
        <dbReference type="ARBA" id="ARBA00013531"/>
    </source>
</evidence>
<reference evidence="22" key="1">
    <citation type="journal article" date="2018" name="J. ISSAAS">
        <title>The contribution of mitochondrial metagenomics to large-scale data mining and phylogenetic analysis of Coleoptera.</title>
        <authorList>
            <person name="Miller K."/>
            <person name="Linard B."/>
            <person name="Motyka M."/>
            <person name="Bocek M."/>
            <person name="Vogler A.P."/>
        </authorList>
    </citation>
    <scope>NUCLEOTIDE SEQUENCE</scope>
</reference>
<dbReference type="GO" id="GO:0006122">
    <property type="term" value="P:mitochondrial electron transport, ubiquinol to cytochrome c"/>
    <property type="evidence" value="ECO:0007669"/>
    <property type="project" value="TreeGrafter"/>
</dbReference>
<feature type="transmembrane region" description="Helical" evidence="19">
    <location>
        <begin position="339"/>
        <end position="359"/>
    </location>
</feature>
<dbReference type="AlphaFoldDB" id="A0A346RG89"/>
<comment type="function">
    <text evidence="1 19">Component of the ubiquinol-cytochrome c reductase complex (complex III or cytochrome b-c1 complex) that is part of the mitochondrial respiratory chain. The b-c1 complex mediates electron transfer from ubiquinol to cytochrome c. Contributes to the generation of a proton gradient across the mitochondrial membrane that is then used for ATP synthesis.</text>
</comment>
<feature type="transmembrane region" description="Helical" evidence="19">
    <location>
        <begin position="17"/>
        <end position="44"/>
    </location>
</feature>
<feature type="transmembrane region" description="Helical" evidence="19">
    <location>
        <begin position="217"/>
        <end position="236"/>
    </location>
</feature>
<evidence type="ECO:0000256" key="11">
    <source>
        <dbReference type="ARBA" id="ARBA00022982"/>
    </source>
</evidence>
<keyword evidence="8 19" id="KW-0812">Transmembrane</keyword>